<protein>
    <submittedName>
        <fullName evidence="2">Periplasmic divalent cation tolerance protein CutA</fullName>
    </submittedName>
</protein>
<proteinExistence type="inferred from homology"/>
<dbReference type="EMBL" id="UOGC01000003">
    <property type="protein sequence ID" value="VAX15106.1"/>
    <property type="molecule type" value="Genomic_DNA"/>
</dbReference>
<dbReference type="SUPFAM" id="SSF54913">
    <property type="entry name" value="GlnB-like"/>
    <property type="match status" value="1"/>
</dbReference>
<dbReference type="PANTHER" id="PTHR23419">
    <property type="entry name" value="DIVALENT CATION TOLERANCE CUTA-RELATED"/>
    <property type="match status" value="1"/>
</dbReference>
<gene>
    <name evidence="2" type="ORF">MNBD_NITROSPINAE01-1475</name>
</gene>
<dbReference type="GO" id="GO:0010038">
    <property type="term" value="P:response to metal ion"/>
    <property type="evidence" value="ECO:0007669"/>
    <property type="project" value="InterPro"/>
</dbReference>
<organism evidence="2">
    <name type="scientific">hydrothermal vent metagenome</name>
    <dbReference type="NCBI Taxonomy" id="652676"/>
    <lineage>
        <taxon>unclassified sequences</taxon>
        <taxon>metagenomes</taxon>
        <taxon>ecological metagenomes</taxon>
    </lineage>
</organism>
<dbReference type="InterPro" id="IPR015867">
    <property type="entry name" value="N-reg_PII/ATP_PRibTrfase_C"/>
</dbReference>
<evidence type="ECO:0000313" key="2">
    <source>
        <dbReference type="EMBL" id="VAX15106.1"/>
    </source>
</evidence>
<dbReference type="AlphaFoldDB" id="A0A3B1B9Y4"/>
<comment type="similarity">
    <text evidence="1">Belongs to the CutA family.</text>
</comment>
<dbReference type="GO" id="GO:0005507">
    <property type="term" value="F:copper ion binding"/>
    <property type="evidence" value="ECO:0007669"/>
    <property type="project" value="TreeGrafter"/>
</dbReference>
<dbReference type="Gene3D" id="3.30.70.120">
    <property type="match status" value="1"/>
</dbReference>
<dbReference type="PANTHER" id="PTHR23419:SF8">
    <property type="entry name" value="FI09726P"/>
    <property type="match status" value="1"/>
</dbReference>
<dbReference type="InterPro" id="IPR004323">
    <property type="entry name" value="Ion_tolerance_CutA"/>
</dbReference>
<accession>A0A3B1B9Y4</accession>
<dbReference type="InterPro" id="IPR011322">
    <property type="entry name" value="N-reg_PII-like_a/b"/>
</dbReference>
<evidence type="ECO:0000256" key="1">
    <source>
        <dbReference type="ARBA" id="ARBA00010169"/>
    </source>
</evidence>
<dbReference type="Pfam" id="PF03091">
    <property type="entry name" value="CutA1"/>
    <property type="match status" value="1"/>
</dbReference>
<reference evidence="2" key="1">
    <citation type="submission" date="2018-06" db="EMBL/GenBank/DDBJ databases">
        <authorList>
            <person name="Zhirakovskaya E."/>
        </authorList>
    </citation>
    <scope>NUCLEOTIDE SEQUENCE</scope>
</reference>
<name>A0A3B1B9Y4_9ZZZZ</name>
<sequence length="110" mass="12274">MSKTDKKVVFITAGSMAEAEKIAKSLVEENLAVCVNIIPSIRSVYRWEGKVCDDNETLLIAKTNDKNLESLTARVEKLHSYSTPEVISISIDGGSEKYLAWMDRCLCKTM</sequence>